<evidence type="ECO:0000256" key="1">
    <source>
        <dbReference type="SAM" id="MobiDB-lite"/>
    </source>
</evidence>
<evidence type="ECO:0000313" key="3">
    <source>
        <dbReference type="Proteomes" id="UP000053989"/>
    </source>
</evidence>
<keyword evidence="3" id="KW-1185">Reference proteome</keyword>
<dbReference type="InParanoid" id="A0A0C2ZM45"/>
<evidence type="ECO:0000313" key="2">
    <source>
        <dbReference type="EMBL" id="KIM62623.1"/>
    </source>
</evidence>
<proteinExistence type="predicted"/>
<dbReference type="EMBL" id="KN822041">
    <property type="protein sequence ID" value="KIM62623.1"/>
    <property type="molecule type" value="Genomic_DNA"/>
</dbReference>
<dbReference type="HOGENOM" id="CLU_030984_3_0_1"/>
<feature type="compositionally biased region" description="Polar residues" evidence="1">
    <location>
        <begin position="489"/>
        <end position="513"/>
    </location>
</feature>
<reference evidence="2 3" key="1">
    <citation type="submission" date="2014-04" db="EMBL/GenBank/DDBJ databases">
        <authorList>
            <consortium name="DOE Joint Genome Institute"/>
            <person name="Kuo A."/>
            <person name="Kohler A."/>
            <person name="Nagy L.G."/>
            <person name="Floudas D."/>
            <person name="Copeland A."/>
            <person name="Barry K.W."/>
            <person name="Cichocki N."/>
            <person name="Veneault-Fourrey C."/>
            <person name="LaButti K."/>
            <person name="Lindquist E.A."/>
            <person name="Lipzen A."/>
            <person name="Lundell T."/>
            <person name="Morin E."/>
            <person name="Murat C."/>
            <person name="Sun H."/>
            <person name="Tunlid A."/>
            <person name="Henrissat B."/>
            <person name="Grigoriev I.V."/>
            <person name="Hibbett D.S."/>
            <person name="Martin F."/>
            <person name="Nordberg H.P."/>
            <person name="Cantor M.N."/>
            <person name="Hua S.X."/>
        </authorList>
    </citation>
    <scope>NUCLEOTIDE SEQUENCE [LARGE SCALE GENOMIC DNA]</scope>
    <source>
        <strain evidence="2 3">Foug A</strain>
    </source>
</reference>
<accession>A0A0C2ZM45</accession>
<sequence length="532" mass="59704">MASSGCSSRSSTEDPDIQQVQEYSFDSLEPEAPKAVVKTNLQEDEVEVLEEALEDWKAADRNQRKGMKNAMKARIKNLPANSTLKGHEWERKKKGIKNWLYNHSRTRAQKALVKYGHRWTTRSVVMKSRRKDITAEFDQAGIHQGSSNMIKGYQKAVGSLMGKLTQEELDAAAEEADEWNEEQLPAEVQAEMVETKGRQYVKQFAQEMWRQCGMRVVVMAAWKGQNGQPMMGMHDFNGTLGEGKTFPNWDDIKHHWDAYVQDALQGGEADGEDDDAESMPCCKKGQRRPQPILPARDDGTPLIPIILDMQALEQKDIMRTFVTWHYHRSCLVHGHIIHGSAQARHAAKKHCAFKEPTRLTSQEVTIILEFWRDRQVSHLADILTFSKWRDMDGGLQDPVNCHDSLEEYLAQAGEAQVKKGNKPSEPHDIMVNGPTKPKPCIKCKTTADVPAGVGKVNIHSTGNSHVVEGMQSGDDDATHSGGKRKHSGSAHQMSRAQNANAVAGPSNSEQQRWPTKRPDADVPTPSPKRRRK</sequence>
<feature type="region of interest" description="Disordered" evidence="1">
    <location>
        <begin position="453"/>
        <end position="532"/>
    </location>
</feature>
<reference evidence="3" key="2">
    <citation type="submission" date="2015-01" db="EMBL/GenBank/DDBJ databases">
        <title>Evolutionary Origins and Diversification of the Mycorrhizal Mutualists.</title>
        <authorList>
            <consortium name="DOE Joint Genome Institute"/>
            <consortium name="Mycorrhizal Genomics Consortium"/>
            <person name="Kohler A."/>
            <person name="Kuo A."/>
            <person name="Nagy L.G."/>
            <person name="Floudas D."/>
            <person name="Copeland A."/>
            <person name="Barry K.W."/>
            <person name="Cichocki N."/>
            <person name="Veneault-Fourrey C."/>
            <person name="LaButti K."/>
            <person name="Lindquist E.A."/>
            <person name="Lipzen A."/>
            <person name="Lundell T."/>
            <person name="Morin E."/>
            <person name="Murat C."/>
            <person name="Riley R."/>
            <person name="Ohm R."/>
            <person name="Sun H."/>
            <person name="Tunlid A."/>
            <person name="Henrissat B."/>
            <person name="Grigoriev I.V."/>
            <person name="Hibbett D.S."/>
            <person name="Martin F."/>
        </authorList>
    </citation>
    <scope>NUCLEOTIDE SEQUENCE [LARGE SCALE GENOMIC DNA]</scope>
    <source>
        <strain evidence="3">Foug A</strain>
    </source>
</reference>
<dbReference type="AlphaFoldDB" id="A0A0C2ZM45"/>
<protein>
    <submittedName>
        <fullName evidence="2">Uncharacterized protein</fullName>
    </submittedName>
</protein>
<organism evidence="2 3">
    <name type="scientific">Scleroderma citrinum Foug A</name>
    <dbReference type="NCBI Taxonomy" id="1036808"/>
    <lineage>
        <taxon>Eukaryota</taxon>
        <taxon>Fungi</taxon>
        <taxon>Dikarya</taxon>
        <taxon>Basidiomycota</taxon>
        <taxon>Agaricomycotina</taxon>
        <taxon>Agaricomycetes</taxon>
        <taxon>Agaricomycetidae</taxon>
        <taxon>Boletales</taxon>
        <taxon>Sclerodermatineae</taxon>
        <taxon>Sclerodermataceae</taxon>
        <taxon>Scleroderma</taxon>
    </lineage>
</organism>
<dbReference type="Proteomes" id="UP000053989">
    <property type="component" value="Unassembled WGS sequence"/>
</dbReference>
<gene>
    <name evidence="2" type="ORF">SCLCIDRAFT_24912</name>
</gene>
<dbReference type="OrthoDB" id="3231544at2759"/>
<name>A0A0C2ZM45_9AGAM</name>